<name>F2B8Q6_9NEIS</name>
<keyword evidence="5" id="KW-1185">Reference proteome</keyword>
<feature type="region of interest" description="Disordered" evidence="3">
    <location>
        <begin position="1"/>
        <end position="27"/>
    </location>
</feature>
<dbReference type="InterPro" id="IPR036165">
    <property type="entry name" value="YefM-like_sf"/>
</dbReference>
<comment type="similarity">
    <text evidence="1 2">Belongs to the phD/YefM antitoxin family.</text>
</comment>
<dbReference type="Proteomes" id="UP000004105">
    <property type="component" value="Unassembled WGS sequence"/>
</dbReference>
<dbReference type="STRING" id="267212.GCA_001063965_00990"/>
<dbReference type="EMBL" id="AFAY01000003">
    <property type="protein sequence ID" value="EGF12151.1"/>
    <property type="molecule type" value="Genomic_DNA"/>
</dbReference>
<evidence type="ECO:0000256" key="2">
    <source>
        <dbReference type="RuleBase" id="RU362080"/>
    </source>
</evidence>
<comment type="function">
    <text evidence="2">Antitoxin component of a type II toxin-antitoxin (TA) system.</text>
</comment>
<reference evidence="4 5" key="1">
    <citation type="submission" date="2011-02" db="EMBL/GenBank/DDBJ databases">
        <authorList>
            <person name="Muzny D."/>
            <person name="Qin X."/>
            <person name="Deng J."/>
            <person name="Jiang H."/>
            <person name="Liu Y."/>
            <person name="Qu J."/>
            <person name="Song X.-Z."/>
            <person name="Zhang L."/>
            <person name="Thornton R."/>
            <person name="Coyle M."/>
            <person name="Francisco L."/>
            <person name="Jackson L."/>
            <person name="Javaid M."/>
            <person name="Korchina V."/>
            <person name="Kovar C."/>
            <person name="Mata R."/>
            <person name="Mathew T."/>
            <person name="Ngo R."/>
            <person name="Nguyen L."/>
            <person name="Nguyen N."/>
            <person name="Okwuonu G."/>
            <person name="Ongeri F."/>
            <person name="Pham C."/>
            <person name="Simmons D."/>
            <person name="Wilczek-Boney K."/>
            <person name="Hale W."/>
            <person name="Jakkamsetti A."/>
            <person name="Pham P."/>
            <person name="Ruth R."/>
            <person name="San Lucas F."/>
            <person name="Warren J."/>
            <person name="Zhang J."/>
            <person name="Zhao Z."/>
            <person name="Zhou C."/>
            <person name="Zhu D."/>
            <person name="Lee S."/>
            <person name="Bess C."/>
            <person name="Blankenburg K."/>
            <person name="Forbes L."/>
            <person name="Fu Q."/>
            <person name="Gubbala S."/>
            <person name="Hirani K."/>
            <person name="Jayaseelan J.C."/>
            <person name="Lara F."/>
            <person name="Munidasa M."/>
            <person name="Palculict T."/>
            <person name="Patil S."/>
            <person name="Pu L.-L."/>
            <person name="Saada N."/>
            <person name="Tang L."/>
            <person name="Weissenberger G."/>
            <person name="Zhu Y."/>
            <person name="Hemphill L."/>
            <person name="Shang Y."/>
            <person name="Youmans B."/>
            <person name="Ayvaz T."/>
            <person name="Ross M."/>
            <person name="Santibanez J."/>
            <person name="Aqrawi P."/>
            <person name="Gross S."/>
            <person name="Joshi V."/>
            <person name="Fowler G."/>
            <person name="Nazareth L."/>
            <person name="Reid J."/>
            <person name="Worley K."/>
            <person name="Petrosino J."/>
            <person name="Highlander S."/>
            <person name="Gibbs R."/>
        </authorList>
    </citation>
    <scope>NUCLEOTIDE SEQUENCE [LARGE SCALE GENOMIC DNA]</scope>
    <source>
        <strain evidence="4 5">ATCC BAA-1200</strain>
    </source>
</reference>
<organism evidence="4 5">
    <name type="scientific">Neisseria bacilliformis ATCC BAA-1200</name>
    <dbReference type="NCBI Taxonomy" id="888742"/>
    <lineage>
        <taxon>Bacteria</taxon>
        <taxon>Pseudomonadati</taxon>
        <taxon>Pseudomonadota</taxon>
        <taxon>Betaproteobacteria</taxon>
        <taxon>Neisseriales</taxon>
        <taxon>Neisseriaceae</taxon>
        <taxon>Neisseria</taxon>
    </lineage>
</organism>
<comment type="caution">
    <text evidence="4">The sequence shown here is derived from an EMBL/GenBank/DDBJ whole genome shotgun (WGS) entry which is preliminary data.</text>
</comment>
<dbReference type="HOGENOM" id="CLU_166832_2_0_4"/>
<evidence type="ECO:0000256" key="1">
    <source>
        <dbReference type="ARBA" id="ARBA00009981"/>
    </source>
</evidence>
<dbReference type="OrthoDB" id="72009at2"/>
<dbReference type="InterPro" id="IPR006442">
    <property type="entry name" value="Antitoxin_Phd/YefM"/>
</dbReference>
<evidence type="ECO:0000256" key="3">
    <source>
        <dbReference type="SAM" id="MobiDB-lite"/>
    </source>
</evidence>
<dbReference type="NCBIfam" id="TIGR01552">
    <property type="entry name" value="phd_fam"/>
    <property type="match status" value="1"/>
</dbReference>
<dbReference type="AlphaFoldDB" id="F2B8Q6"/>
<dbReference type="Gene3D" id="3.40.1620.10">
    <property type="entry name" value="YefM-like domain"/>
    <property type="match status" value="1"/>
</dbReference>
<protein>
    <recommendedName>
        <fullName evidence="2">Antitoxin</fullName>
    </recommendedName>
</protein>
<proteinExistence type="inferred from homology"/>
<sequence length="90" mass="9947">MKIYSSREFSRSTGQVQKAAHTAPVPITNRGKSDLVLMSHAEYARLAAGQTVKSMLDALTPAADLAAEMADIEFEIRPRSRAQRRPAEFE</sequence>
<evidence type="ECO:0000313" key="4">
    <source>
        <dbReference type="EMBL" id="EGF12151.1"/>
    </source>
</evidence>
<accession>F2B8Q6</accession>
<dbReference type="SUPFAM" id="SSF143120">
    <property type="entry name" value="YefM-like"/>
    <property type="match status" value="1"/>
</dbReference>
<dbReference type="Pfam" id="PF02604">
    <property type="entry name" value="PhdYeFM_antitox"/>
    <property type="match status" value="1"/>
</dbReference>
<dbReference type="RefSeq" id="WP_007341146.1">
    <property type="nucleotide sequence ID" value="NZ_GL878494.1"/>
</dbReference>
<evidence type="ECO:0000313" key="5">
    <source>
        <dbReference type="Proteomes" id="UP000004105"/>
    </source>
</evidence>
<gene>
    <name evidence="4" type="ORF">HMPREF9123_0131</name>
</gene>